<feature type="region of interest" description="Disordered" evidence="1">
    <location>
        <begin position="170"/>
        <end position="190"/>
    </location>
</feature>
<dbReference type="InterPro" id="IPR008773">
    <property type="entry name" value="PhnI"/>
</dbReference>
<evidence type="ECO:0000313" key="2">
    <source>
        <dbReference type="EMBL" id="MDT9002265.1"/>
    </source>
</evidence>
<dbReference type="RefSeq" id="WP_315653163.1">
    <property type="nucleotide sequence ID" value="NZ_JAVXZY010000014.1"/>
</dbReference>
<sequence>MYIAVKGGEQAIEASRALLAAARRGDEAVAELSVEQLAGQQRLAVSRVMAEGSLYDPELAALALKQAQGDAVEAAFLLRAYRTTLPRLAFSEPLDTDAMRLQRRVSAIFKDLPGGQLLGPSVDYTQRLLDFALLTPGAPLPALPQAAEAAPEAESGNALAALAAQGLIEPAVPPAGDPEPPDITRDPPRYPLNRAGRLQMMARADEGWLLGMGYSTQRGYAHTHPFGGEIRLGHVVVELVPDELDFAIEVGEIELTECQMINQFVGSASAPPQFTRGYGLVFGHGERKAMAMALVDRVLRADEFGELKTSPAQDQEFVLPQGDSVEASGFVQHLKLPHYVTFESELQLIRTLREEQAARAAGAPQESRP</sequence>
<comment type="caution">
    <text evidence="2">The sequence shown here is derived from an EMBL/GenBank/DDBJ whole genome shotgun (WGS) entry which is preliminary data.</text>
</comment>
<name>A0ABU3PI72_9BURK</name>
<dbReference type="PIRSF" id="PIRSF007313">
    <property type="entry name" value="PhnI"/>
    <property type="match status" value="1"/>
</dbReference>
<dbReference type="Pfam" id="PF05861">
    <property type="entry name" value="PhnI"/>
    <property type="match status" value="1"/>
</dbReference>
<proteinExistence type="predicted"/>
<protein>
    <submittedName>
        <fullName evidence="2">Carbon-phosphorus lyase complex subunit PhnI</fullName>
    </submittedName>
</protein>
<dbReference type="Proteomes" id="UP001246372">
    <property type="component" value="Unassembled WGS sequence"/>
</dbReference>
<reference evidence="2" key="1">
    <citation type="submission" date="2023-09" db="EMBL/GenBank/DDBJ databases">
        <title>Paucibacter sp. APW11 Genome sequencing and assembly.</title>
        <authorList>
            <person name="Kim I."/>
        </authorList>
    </citation>
    <scope>NUCLEOTIDE SEQUENCE</scope>
    <source>
        <strain evidence="2">APW11</strain>
    </source>
</reference>
<keyword evidence="3" id="KW-1185">Reference proteome</keyword>
<organism evidence="2 3">
    <name type="scientific">Roseateles aquae</name>
    <dbReference type="NCBI Taxonomy" id="3077235"/>
    <lineage>
        <taxon>Bacteria</taxon>
        <taxon>Pseudomonadati</taxon>
        <taxon>Pseudomonadota</taxon>
        <taxon>Betaproteobacteria</taxon>
        <taxon>Burkholderiales</taxon>
        <taxon>Sphaerotilaceae</taxon>
        <taxon>Roseateles</taxon>
    </lineage>
</organism>
<accession>A0ABU3PI72</accession>
<gene>
    <name evidence="2" type="ORF">RQP53_23495</name>
</gene>
<evidence type="ECO:0000256" key="1">
    <source>
        <dbReference type="SAM" id="MobiDB-lite"/>
    </source>
</evidence>
<keyword evidence="2" id="KW-0456">Lyase</keyword>
<evidence type="ECO:0000313" key="3">
    <source>
        <dbReference type="Proteomes" id="UP001246372"/>
    </source>
</evidence>
<dbReference type="EMBL" id="JAVXZY010000014">
    <property type="protein sequence ID" value="MDT9002265.1"/>
    <property type="molecule type" value="Genomic_DNA"/>
</dbReference>
<dbReference type="GO" id="GO:0016829">
    <property type="term" value="F:lyase activity"/>
    <property type="evidence" value="ECO:0007669"/>
    <property type="project" value="UniProtKB-KW"/>
</dbReference>